<dbReference type="PROSITE" id="PS50888">
    <property type="entry name" value="BHLH"/>
    <property type="match status" value="1"/>
</dbReference>
<keyword evidence="5" id="KW-0812">Transmembrane</keyword>
<organism evidence="7 8">
    <name type="scientific">Tegillarca granosa</name>
    <name type="common">Malaysian cockle</name>
    <name type="synonym">Anadara granosa</name>
    <dbReference type="NCBI Taxonomy" id="220873"/>
    <lineage>
        <taxon>Eukaryota</taxon>
        <taxon>Metazoa</taxon>
        <taxon>Spiralia</taxon>
        <taxon>Lophotrochozoa</taxon>
        <taxon>Mollusca</taxon>
        <taxon>Bivalvia</taxon>
        <taxon>Autobranchia</taxon>
        <taxon>Pteriomorphia</taxon>
        <taxon>Arcoida</taxon>
        <taxon>Arcoidea</taxon>
        <taxon>Arcidae</taxon>
        <taxon>Tegillarca</taxon>
    </lineage>
</organism>
<feature type="compositionally biased region" description="Basic residues" evidence="4">
    <location>
        <begin position="46"/>
        <end position="56"/>
    </location>
</feature>
<dbReference type="SMART" id="SM00353">
    <property type="entry name" value="HLH"/>
    <property type="match status" value="1"/>
</dbReference>
<dbReference type="CDD" id="cd11391">
    <property type="entry name" value="bHLH_PAS"/>
    <property type="match status" value="1"/>
</dbReference>
<dbReference type="EMBL" id="JARBDR010000657">
    <property type="protein sequence ID" value="KAJ8309414.1"/>
    <property type="molecule type" value="Genomic_DNA"/>
</dbReference>
<keyword evidence="2" id="KW-0804">Transcription</keyword>
<sequence length="121" mass="14576">MIFDYLISIYLTVYLFCCYRLRSMKIDKNYKDKLEEENEDDDVRRSIKKMPNGKKLSRGEMSRVSAKVRRDKEAIEFTSLTNLLPFSKETIEKLDKNSIIRLIISYMRMKHHTRRGKWDSN</sequence>
<evidence type="ECO:0000256" key="5">
    <source>
        <dbReference type="SAM" id="Phobius"/>
    </source>
</evidence>
<evidence type="ECO:0000313" key="8">
    <source>
        <dbReference type="Proteomes" id="UP001217089"/>
    </source>
</evidence>
<comment type="caution">
    <text evidence="7">The sequence shown here is derived from an EMBL/GenBank/DDBJ whole genome shotgun (WGS) entry which is preliminary data.</text>
</comment>
<dbReference type="InterPro" id="IPR036638">
    <property type="entry name" value="HLH_DNA-bd_sf"/>
</dbReference>
<gene>
    <name evidence="7" type="ORF">KUTeg_014288</name>
</gene>
<keyword evidence="5" id="KW-1133">Transmembrane helix</keyword>
<dbReference type="PANTHER" id="PTHR23043">
    <property type="entry name" value="HYPOXIA-INDUCIBLE FACTOR 1 ALPHA"/>
    <property type="match status" value="1"/>
</dbReference>
<proteinExistence type="predicted"/>
<keyword evidence="3" id="KW-0539">Nucleus</keyword>
<feature type="region of interest" description="Disordered" evidence="4">
    <location>
        <begin position="34"/>
        <end position="63"/>
    </location>
</feature>
<evidence type="ECO:0000256" key="4">
    <source>
        <dbReference type="SAM" id="MobiDB-lite"/>
    </source>
</evidence>
<evidence type="ECO:0000313" key="7">
    <source>
        <dbReference type="EMBL" id="KAJ8309414.1"/>
    </source>
</evidence>
<feature type="transmembrane region" description="Helical" evidence="5">
    <location>
        <begin position="6"/>
        <end position="22"/>
    </location>
</feature>
<dbReference type="Pfam" id="PF23171">
    <property type="entry name" value="bHLH_HIF1A"/>
    <property type="match status" value="1"/>
</dbReference>
<dbReference type="Proteomes" id="UP001217089">
    <property type="component" value="Unassembled WGS sequence"/>
</dbReference>
<evidence type="ECO:0000256" key="3">
    <source>
        <dbReference type="ARBA" id="ARBA00023242"/>
    </source>
</evidence>
<keyword evidence="1" id="KW-0805">Transcription regulation</keyword>
<reference evidence="7 8" key="1">
    <citation type="submission" date="2022-12" db="EMBL/GenBank/DDBJ databases">
        <title>Chromosome-level genome of Tegillarca granosa.</title>
        <authorList>
            <person name="Kim J."/>
        </authorList>
    </citation>
    <scope>NUCLEOTIDE SEQUENCE [LARGE SCALE GENOMIC DNA]</scope>
    <source>
        <strain evidence="7">Teg-2019</strain>
        <tissue evidence="7">Adductor muscle</tissue>
    </source>
</reference>
<accession>A0ABQ9EW58</accession>
<keyword evidence="5" id="KW-0472">Membrane</keyword>
<dbReference type="InterPro" id="IPR011598">
    <property type="entry name" value="bHLH_dom"/>
</dbReference>
<evidence type="ECO:0000256" key="2">
    <source>
        <dbReference type="ARBA" id="ARBA00023163"/>
    </source>
</evidence>
<dbReference type="SUPFAM" id="SSF47459">
    <property type="entry name" value="HLH, helix-loop-helix DNA-binding domain"/>
    <property type="match status" value="1"/>
</dbReference>
<evidence type="ECO:0000259" key="6">
    <source>
        <dbReference type="PROSITE" id="PS50888"/>
    </source>
</evidence>
<evidence type="ECO:0000256" key="1">
    <source>
        <dbReference type="ARBA" id="ARBA00023015"/>
    </source>
</evidence>
<keyword evidence="8" id="KW-1185">Reference proteome</keyword>
<dbReference type="PANTHER" id="PTHR23043:SF40">
    <property type="match status" value="1"/>
</dbReference>
<protein>
    <recommendedName>
        <fullName evidence="6">BHLH domain-containing protein</fullName>
    </recommendedName>
</protein>
<name>A0ABQ9EW58_TEGGR</name>
<dbReference type="Gene3D" id="4.10.280.10">
    <property type="entry name" value="Helix-loop-helix DNA-binding domain"/>
    <property type="match status" value="1"/>
</dbReference>
<feature type="domain" description="BHLH" evidence="6">
    <location>
        <begin position="57"/>
        <end position="110"/>
    </location>
</feature>